<organism evidence="1 2">
    <name type="scientific">Smallanthus sonchifolius</name>
    <dbReference type="NCBI Taxonomy" id="185202"/>
    <lineage>
        <taxon>Eukaryota</taxon>
        <taxon>Viridiplantae</taxon>
        <taxon>Streptophyta</taxon>
        <taxon>Embryophyta</taxon>
        <taxon>Tracheophyta</taxon>
        <taxon>Spermatophyta</taxon>
        <taxon>Magnoliopsida</taxon>
        <taxon>eudicotyledons</taxon>
        <taxon>Gunneridae</taxon>
        <taxon>Pentapetalae</taxon>
        <taxon>asterids</taxon>
        <taxon>campanulids</taxon>
        <taxon>Asterales</taxon>
        <taxon>Asteraceae</taxon>
        <taxon>Asteroideae</taxon>
        <taxon>Heliantheae alliance</taxon>
        <taxon>Millerieae</taxon>
        <taxon>Smallanthus</taxon>
    </lineage>
</organism>
<reference evidence="1 2" key="2">
    <citation type="journal article" date="2022" name="Mol. Ecol. Resour.">
        <title>The genomes of chicory, endive, great burdock and yacon provide insights into Asteraceae paleo-polyploidization history and plant inulin production.</title>
        <authorList>
            <person name="Fan W."/>
            <person name="Wang S."/>
            <person name="Wang H."/>
            <person name="Wang A."/>
            <person name="Jiang F."/>
            <person name="Liu H."/>
            <person name="Zhao H."/>
            <person name="Xu D."/>
            <person name="Zhang Y."/>
        </authorList>
    </citation>
    <scope>NUCLEOTIDE SEQUENCE [LARGE SCALE GENOMIC DNA]</scope>
    <source>
        <strain evidence="2">cv. Yunnan</strain>
        <tissue evidence="1">Leaves</tissue>
    </source>
</reference>
<sequence>MTNGKRLQSFFACFRHKQPHKRFSLSAARFYIAVVLVALEYLHMLGIIYRDLKPENVLVNFLILMDKSDKDPENAVEECKLRVMYLPSTPPTLEEVFSPNALDSRTYKQEGIGCLQEIKLDYSSYCNGLNVFSRKFYKLSSEESISTLQIFRYVFYH</sequence>
<comment type="caution">
    <text evidence="1">The sequence shown here is derived from an EMBL/GenBank/DDBJ whole genome shotgun (WGS) entry which is preliminary data.</text>
</comment>
<gene>
    <name evidence="1" type="ORF">L1987_21244</name>
</gene>
<dbReference type="Proteomes" id="UP001056120">
    <property type="component" value="Linkage Group LG07"/>
</dbReference>
<evidence type="ECO:0000313" key="1">
    <source>
        <dbReference type="EMBL" id="KAI3811520.1"/>
    </source>
</evidence>
<protein>
    <submittedName>
        <fullName evidence="1">Uncharacterized protein</fullName>
    </submittedName>
</protein>
<proteinExistence type="predicted"/>
<evidence type="ECO:0000313" key="2">
    <source>
        <dbReference type="Proteomes" id="UP001056120"/>
    </source>
</evidence>
<dbReference type="EMBL" id="CM042024">
    <property type="protein sequence ID" value="KAI3811520.1"/>
    <property type="molecule type" value="Genomic_DNA"/>
</dbReference>
<accession>A0ACB9IVZ3</accession>
<reference evidence="2" key="1">
    <citation type="journal article" date="2022" name="Mol. Ecol. Resour.">
        <title>The genomes of chicory, endive, great burdock and yacon provide insights into Asteraceae palaeo-polyploidization history and plant inulin production.</title>
        <authorList>
            <person name="Fan W."/>
            <person name="Wang S."/>
            <person name="Wang H."/>
            <person name="Wang A."/>
            <person name="Jiang F."/>
            <person name="Liu H."/>
            <person name="Zhao H."/>
            <person name="Xu D."/>
            <person name="Zhang Y."/>
        </authorList>
    </citation>
    <scope>NUCLEOTIDE SEQUENCE [LARGE SCALE GENOMIC DNA]</scope>
    <source>
        <strain evidence="2">cv. Yunnan</strain>
    </source>
</reference>
<name>A0ACB9IVZ3_9ASTR</name>
<keyword evidence="2" id="KW-1185">Reference proteome</keyword>